<keyword evidence="6 7" id="KW-0961">Cell wall biogenesis/degradation</keyword>
<evidence type="ECO:0000256" key="1">
    <source>
        <dbReference type="ARBA" id="ARBA00022475"/>
    </source>
</evidence>
<dbReference type="NCBIfam" id="TIGR00247">
    <property type="entry name" value="endolytic transglycosylase MltG"/>
    <property type="match status" value="1"/>
</dbReference>
<evidence type="ECO:0000256" key="5">
    <source>
        <dbReference type="ARBA" id="ARBA00023239"/>
    </source>
</evidence>
<keyword evidence="3 7" id="KW-1133">Transmembrane helix</keyword>
<keyword evidence="10" id="KW-1185">Reference proteome</keyword>
<keyword evidence="4 7" id="KW-0472">Membrane</keyword>
<keyword evidence="1 7" id="KW-1003">Cell membrane</keyword>
<proteinExistence type="inferred from homology"/>
<evidence type="ECO:0000256" key="3">
    <source>
        <dbReference type="ARBA" id="ARBA00022989"/>
    </source>
</evidence>
<dbReference type="Proteomes" id="UP001220022">
    <property type="component" value="Unassembled WGS sequence"/>
</dbReference>
<dbReference type="PANTHER" id="PTHR30518">
    <property type="entry name" value="ENDOLYTIC MUREIN TRANSGLYCOSYLASE"/>
    <property type="match status" value="1"/>
</dbReference>
<feature type="region of interest" description="Disordered" evidence="8">
    <location>
        <begin position="1"/>
        <end position="133"/>
    </location>
</feature>
<evidence type="ECO:0000313" key="9">
    <source>
        <dbReference type="EMBL" id="MDF2259224.1"/>
    </source>
</evidence>
<dbReference type="EC" id="4.2.2.29" evidence="7"/>
<evidence type="ECO:0000256" key="4">
    <source>
        <dbReference type="ARBA" id="ARBA00023136"/>
    </source>
</evidence>
<evidence type="ECO:0000256" key="6">
    <source>
        <dbReference type="ARBA" id="ARBA00023316"/>
    </source>
</evidence>
<dbReference type="RefSeq" id="WP_275818688.1">
    <property type="nucleotide sequence ID" value="NZ_BAAANM010000013.1"/>
</dbReference>
<dbReference type="EMBL" id="JARHTQ010000021">
    <property type="protein sequence ID" value="MDF2259224.1"/>
    <property type="molecule type" value="Genomic_DNA"/>
</dbReference>
<dbReference type="Gene3D" id="3.30.1490.480">
    <property type="entry name" value="Endolytic murein transglycosylase"/>
    <property type="match status" value="1"/>
</dbReference>
<feature type="compositionally biased region" description="Acidic residues" evidence="8">
    <location>
        <begin position="210"/>
        <end position="220"/>
    </location>
</feature>
<comment type="subcellular location">
    <subcellularLocation>
        <location evidence="7">Cell membrane</location>
        <topology evidence="7">Single-pass membrane protein</topology>
    </subcellularLocation>
</comment>
<dbReference type="HAMAP" id="MF_02065">
    <property type="entry name" value="MltG"/>
    <property type="match status" value="1"/>
</dbReference>
<organism evidence="9 10">
    <name type="scientific">Streptantibioticus ferralitis</name>
    <dbReference type="NCBI Taxonomy" id="236510"/>
    <lineage>
        <taxon>Bacteria</taxon>
        <taxon>Bacillati</taxon>
        <taxon>Actinomycetota</taxon>
        <taxon>Actinomycetes</taxon>
        <taxon>Kitasatosporales</taxon>
        <taxon>Streptomycetaceae</taxon>
        <taxon>Streptantibioticus</taxon>
    </lineage>
</organism>
<evidence type="ECO:0000256" key="8">
    <source>
        <dbReference type="SAM" id="MobiDB-lite"/>
    </source>
</evidence>
<evidence type="ECO:0000256" key="2">
    <source>
        <dbReference type="ARBA" id="ARBA00022692"/>
    </source>
</evidence>
<feature type="compositionally biased region" description="Polar residues" evidence="8">
    <location>
        <begin position="165"/>
        <end position="176"/>
    </location>
</feature>
<keyword evidence="5 7" id="KW-0456">Lyase</keyword>
<name>A0ABT5Z656_9ACTN</name>
<evidence type="ECO:0000256" key="7">
    <source>
        <dbReference type="HAMAP-Rule" id="MF_02065"/>
    </source>
</evidence>
<evidence type="ECO:0000313" key="10">
    <source>
        <dbReference type="Proteomes" id="UP001220022"/>
    </source>
</evidence>
<keyword evidence="2 7" id="KW-0812">Transmembrane</keyword>
<dbReference type="Pfam" id="PF02618">
    <property type="entry name" value="YceG"/>
    <property type="match status" value="1"/>
</dbReference>
<feature type="compositionally biased region" description="Low complexity" evidence="8">
    <location>
        <begin position="103"/>
        <end position="121"/>
    </location>
</feature>
<gene>
    <name evidence="7 9" type="primary">mltG</name>
    <name evidence="9" type="ORF">P2L57_26980</name>
</gene>
<reference evidence="9 10" key="1">
    <citation type="submission" date="2023-03" db="EMBL/GenBank/DDBJ databases">
        <title>Draft genome sequence of type strain Streptomyces ferralitis JCM 14344.</title>
        <authorList>
            <person name="Klaysubun C."/>
            <person name="Duangmal K."/>
        </authorList>
    </citation>
    <scope>NUCLEOTIDE SEQUENCE [LARGE SCALE GENOMIC DNA]</scope>
    <source>
        <strain evidence="9 10">JCM 14344</strain>
    </source>
</reference>
<feature type="compositionally biased region" description="Basic and acidic residues" evidence="8">
    <location>
        <begin position="179"/>
        <end position="191"/>
    </location>
</feature>
<comment type="caution">
    <text evidence="9">The sequence shown here is derived from an EMBL/GenBank/DDBJ whole genome shotgun (WGS) entry which is preliminary data.</text>
</comment>
<dbReference type="PANTHER" id="PTHR30518:SF2">
    <property type="entry name" value="ENDOLYTIC MUREIN TRANSGLYCOSYLASE"/>
    <property type="match status" value="1"/>
</dbReference>
<feature type="site" description="Important for catalytic activity" evidence="7">
    <location>
        <position position="450"/>
    </location>
</feature>
<feature type="region of interest" description="Disordered" evidence="8">
    <location>
        <begin position="150"/>
        <end position="229"/>
    </location>
</feature>
<sequence>MTDYGRGPGSEPWHPDDPLYGDQGWDRGQSQHGGWDQHGNAVPHQPQQQYPDAQHYAGQQQYPPQAQYPGQQHPGQQYADPGYGDPQYPGGQQYPQEPHWDAQQTQGQGYGGQQHYDWHGQTPVPSHDGYAAGPAETYVQQPAQVFVDSAHADPYGHGGHVPAQASAQPGVEQTSEWAAFHEEAEEPERHPFFTGASLEDDEERERFVDSDDDDEEEPDDDRQQKRQGKKKRSGCAVLIAVLVLVGLIGGGGYGGYWYWQRHFAAAPDFSGDGSGDVQVVIPKGATVAQMGNILKQNDVVKSVEAFTKAAGDKSIQGGVYTLHKEMSAAAAVAMMTNPSSQDSLIIPEGWRATRIYDAVDQKLGLPSGTTAKAAKSSDLGLPSYANGNPEGFLFPIKYSIGKSTKPVDFLKQMVQQAEAEYGKDDLEAQAAKAGRTPYEIIIIASLIQAEAQEKGDFGKVSRVIYNRLQQNMALGFDSTINYAKGRSTLRTTSADTHFNSPYNTYLHKGLPPGPIDNPGHLAIDAALHPIDGNWLYFVTVKPGDTRFTNDPAQHQRNVADFNAYQREHGG</sequence>
<comment type="similarity">
    <text evidence="7">Belongs to the transglycosylase MltG family.</text>
</comment>
<comment type="catalytic activity">
    <reaction evidence="7">
        <text>a peptidoglycan chain = a peptidoglycan chain with N-acetyl-1,6-anhydromuramyl-[peptide] at the reducing end + a peptidoglycan chain with N-acetylglucosamine at the non-reducing end.</text>
        <dbReference type="EC" id="4.2.2.29"/>
    </reaction>
</comment>
<feature type="compositionally biased region" description="Low complexity" evidence="8">
    <location>
        <begin position="53"/>
        <end position="96"/>
    </location>
</feature>
<comment type="function">
    <text evidence="7">Functions as a peptidoglycan terminase that cleaves nascent peptidoglycan strands endolytically to terminate their elongation.</text>
</comment>
<dbReference type="InterPro" id="IPR003770">
    <property type="entry name" value="MLTG-like"/>
</dbReference>
<protein>
    <recommendedName>
        <fullName evidence="7">Endolytic murein transglycosylase</fullName>
        <ecNumber evidence="7">4.2.2.29</ecNumber>
    </recommendedName>
    <alternativeName>
        <fullName evidence="7">Peptidoglycan lytic transglycosylase</fullName>
    </alternativeName>
    <alternativeName>
        <fullName evidence="7">Peptidoglycan polymerization terminase</fullName>
    </alternativeName>
</protein>
<accession>A0ABT5Z656</accession>
<dbReference type="CDD" id="cd08010">
    <property type="entry name" value="MltG_like"/>
    <property type="match status" value="1"/>
</dbReference>
<feature type="transmembrane region" description="Helical" evidence="7">
    <location>
        <begin position="235"/>
        <end position="259"/>
    </location>
</feature>